<dbReference type="GO" id="GO:0016762">
    <property type="term" value="F:xyloglucan:xyloglucosyl transferase activity"/>
    <property type="evidence" value="ECO:0007669"/>
    <property type="project" value="UniProtKB-EC"/>
</dbReference>
<dbReference type="AlphaFoldDB" id="A0A9Q0CUI8"/>
<evidence type="ECO:0000256" key="3">
    <source>
        <dbReference type="ARBA" id="ARBA00023157"/>
    </source>
</evidence>
<dbReference type="Pfam" id="PF00722">
    <property type="entry name" value="Glyco_hydro_16"/>
    <property type="match status" value="1"/>
</dbReference>
<dbReference type="PROSITE" id="PS01034">
    <property type="entry name" value="GH16_1"/>
    <property type="match status" value="1"/>
</dbReference>
<keyword evidence="5 7" id="KW-0326">Glycosidase</keyword>
<dbReference type="GO" id="GO:0071555">
    <property type="term" value="P:cell wall organization"/>
    <property type="evidence" value="ECO:0007669"/>
    <property type="project" value="UniProtKB-KW"/>
</dbReference>
<dbReference type="Pfam" id="PF06955">
    <property type="entry name" value="XET_C"/>
    <property type="match status" value="1"/>
</dbReference>
<dbReference type="EC" id="2.4.1.207" evidence="7"/>
<feature type="chain" id="PRO_5040546579" description="Xyloglucan endotransglucosylase/hydrolase" evidence="7">
    <location>
        <begin position="27"/>
        <end position="271"/>
    </location>
</feature>
<evidence type="ECO:0000256" key="4">
    <source>
        <dbReference type="ARBA" id="ARBA00023180"/>
    </source>
</evidence>
<evidence type="ECO:0000256" key="5">
    <source>
        <dbReference type="ARBA" id="ARBA00023295"/>
    </source>
</evidence>
<dbReference type="OrthoDB" id="627104at2759"/>
<evidence type="ECO:0000259" key="8">
    <source>
        <dbReference type="PROSITE" id="PS51762"/>
    </source>
</evidence>
<dbReference type="SUPFAM" id="SSF49899">
    <property type="entry name" value="Concanavalin A-like lectins/glucanases"/>
    <property type="match status" value="1"/>
</dbReference>
<feature type="signal peptide" evidence="7">
    <location>
        <begin position="1"/>
        <end position="26"/>
    </location>
</feature>
<dbReference type="InterPro" id="IPR013320">
    <property type="entry name" value="ConA-like_dom_sf"/>
</dbReference>
<keyword evidence="4" id="KW-0325">Glycoprotein</keyword>
<keyword evidence="7" id="KW-0052">Apoplast</keyword>
<evidence type="ECO:0000256" key="2">
    <source>
        <dbReference type="ARBA" id="ARBA00022801"/>
    </source>
</evidence>
<keyword evidence="3" id="KW-1015">Disulfide bond</keyword>
<keyword evidence="2 7" id="KW-0378">Hydrolase</keyword>
<feature type="domain" description="GH16" evidence="8">
    <location>
        <begin position="23"/>
        <end position="197"/>
    </location>
</feature>
<dbReference type="PROSITE" id="PS51762">
    <property type="entry name" value="GH16_2"/>
    <property type="match status" value="1"/>
</dbReference>
<dbReference type="GO" id="GO:0048046">
    <property type="term" value="C:apoplast"/>
    <property type="evidence" value="ECO:0007669"/>
    <property type="project" value="UniProtKB-SubCell"/>
</dbReference>
<evidence type="ECO:0000313" key="9">
    <source>
        <dbReference type="EMBL" id="KAJ1700248.1"/>
    </source>
</evidence>
<dbReference type="Proteomes" id="UP001151287">
    <property type="component" value="Unassembled WGS sequence"/>
</dbReference>
<feature type="active site" description="Nucleophile" evidence="6">
    <location>
        <position position="104"/>
    </location>
</feature>
<dbReference type="Gene3D" id="2.60.120.200">
    <property type="match status" value="2"/>
</dbReference>
<evidence type="ECO:0000313" key="10">
    <source>
        <dbReference type="Proteomes" id="UP001151287"/>
    </source>
</evidence>
<proteinExistence type="inferred from homology"/>
<dbReference type="EMBL" id="JAMQYH010000001">
    <property type="protein sequence ID" value="KAJ1700248.1"/>
    <property type="molecule type" value="Genomic_DNA"/>
</dbReference>
<comment type="function">
    <text evidence="7">Catalyzes xyloglucan endohydrolysis (XEH) and/or endotransglycosylation (XET). Cleaves and religates xyloglucan polymers, an essential constituent of the primary cell wall, and thereby participates in cell wall construction of growing tissues.</text>
</comment>
<gene>
    <name evidence="9" type="ORF">LUZ63_000027</name>
</gene>
<comment type="subcellular location">
    <subcellularLocation>
        <location evidence="7">Secreted</location>
        <location evidence="7">Cell wall</location>
    </subcellularLocation>
    <subcellularLocation>
        <location evidence="7">Secreted</location>
        <location evidence="7">Extracellular space</location>
        <location evidence="7">Apoplast</location>
    </subcellularLocation>
</comment>
<comment type="caution">
    <text evidence="9">The sequence shown here is derived from an EMBL/GenBank/DDBJ whole genome shotgun (WGS) entry which is preliminary data.</text>
</comment>
<evidence type="ECO:0000256" key="7">
    <source>
        <dbReference type="RuleBase" id="RU361120"/>
    </source>
</evidence>
<protein>
    <recommendedName>
        <fullName evidence="7">Xyloglucan endotransglucosylase/hydrolase</fullName>
        <ecNumber evidence="7">2.4.1.207</ecNumber>
    </recommendedName>
</protein>
<keyword evidence="1 7" id="KW-0808">Transferase</keyword>
<reference evidence="9" key="1">
    <citation type="journal article" date="2022" name="Cell">
        <title>Repeat-based holocentromeres influence genome architecture and karyotype evolution.</title>
        <authorList>
            <person name="Hofstatter P.G."/>
            <person name="Thangavel G."/>
            <person name="Lux T."/>
            <person name="Neumann P."/>
            <person name="Vondrak T."/>
            <person name="Novak P."/>
            <person name="Zhang M."/>
            <person name="Costa L."/>
            <person name="Castellani M."/>
            <person name="Scott A."/>
            <person name="Toegelov H."/>
            <person name="Fuchs J."/>
            <person name="Mata-Sucre Y."/>
            <person name="Dias Y."/>
            <person name="Vanzela A.L.L."/>
            <person name="Huettel B."/>
            <person name="Almeida C.C.S."/>
            <person name="Simkova H."/>
            <person name="Souza G."/>
            <person name="Pedrosa-Harand A."/>
            <person name="Macas J."/>
            <person name="Mayer K.F.X."/>
            <person name="Houben A."/>
            <person name="Marques A."/>
        </authorList>
    </citation>
    <scope>NUCLEOTIDE SEQUENCE</scope>
    <source>
        <strain evidence="9">RhyBre1mFocal</strain>
    </source>
</reference>
<keyword evidence="7" id="KW-0134">Cell wall</keyword>
<dbReference type="GO" id="GO:0010411">
    <property type="term" value="P:xyloglucan metabolic process"/>
    <property type="evidence" value="ECO:0007669"/>
    <property type="project" value="InterPro"/>
</dbReference>
<dbReference type="InterPro" id="IPR008263">
    <property type="entry name" value="GH16_AS"/>
</dbReference>
<dbReference type="GO" id="GO:0004553">
    <property type="term" value="F:hydrolase activity, hydrolyzing O-glycosyl compounds"/>
    <property type="evidence" value="ECO:0007669"/>
    <property type="project" value="InterPro"/>
</dbReference>
<accession>A0A9Q0CUI8</accession>
<dbReference type="InterPro" id="IPR044791">
    <property type="entry name" value="Beta-glucanase/XTH"/>
</dbReference>
<evidence type="ECO:0000256" key="1">
    <source>
        <dbReference type="ARBA" id="ARBA00022679"/>
    </source>
</evidence>
<keyword evidence="7" id="KW-0732">Signal</keyword>
<sequence length="271" mass="30583">MGATSKTIQLFAFLLFSLSLVHLAYGNNFSAQFEIAWGDSEHAKVSDDGSVLPLTLDQSSGARLQSHGMYQYGRFDMLIKLVPRNSQGTVTTFYPSSDGSDQDEIDFEFLGNYADKEYVLHTNVWTRGTGHREQQFRLCWYVDDTPVRVFKNYTAEGIQYPYLPMRTLVSIWNGDSWATDNGMTKIDWTQAPFTSLYTNYTASACIVANSTANGSGSGWTPDCSTNTWFNKTLNSDEMKNLTWVHDNYIIANYCTDTYLSPNGFPPECYLS</sequence>
<dbReference type="GO" id="GO:0042546">
    <property type="term" value="P:cell wall biogenesis"/>
    <property type="evidence" value="ECO:0007669"/>
    <property type="project" value="InterPro"/>
</dbReference>
<dbReference type="InterPro" id="IPR016455">
    <property type="entry name" value="XTH"/>
</dbReference>
<dbReference type="PIRSF" id="PIRSF005604">
    <property type="entry name" value="XET"/>
    <property type="match status" value="1"/>
</dbReference>
<feature type="active site" description="Proton donor" evidence="6">
    <location>
        <position position="108"/>
    </location>
</feature>
<comment type="similarity">
    <text evidence="7">Belongs to the glycosyl hydrolase 16 family.</text>
</comment>
<keyword evidence="10" id="KW-1185">Reference proteome</keyword>
<name>A0A9Q0CUI8_9POAL</name>
<dbReference type="InterPro" id="IPR010713">
    <property type="entry name" value="XET_C"/>
</dbReference>
<keyword evidence="7" id="KW-0961">Cell wall biogenesis/degradation</keyword>
<evidence type="ECO:0000256" key="6">
    <source>
        <dbReference type="PIRSR" id="PIRSR005604-1"/>
    </source>
</evidence>
<keyword evidence="7" id="KW-0964">Secreted</keyword>
<dbReference type="InterPro" id="IPR000757">
    <property type="entry name" value="Beta-glucanase-like"/>
</dbReference>
<comment type="PTM">
    <text evidence="7">Contains at least one intrachain disulfide bond essential for its enzymatic activity.</text>
</comment>
<dbReference type="PANTHER" id="PTHR31062">
    <property type="entry name" value="XYLOGLUCAN ENDOTRANSGLUCOSYLASE/HYDROLASE PROTEIN 8-RELATED"/>
    <property type="match status" value="1"/>
</dbReference>
<organism evidence="9 10">
    <name type="scientific">Rhynchospora breviuscula</name>
    <dbReference type="NCBI Taxonomy" id="2022672"/>
    <lineage>
        <taxon>Eukaryota</taxon>
        <taxon>Viridiplantae</taxon>
        <taxon>Streptophyta</taxon>
        <taxon>Embryophyta</taxon>
        <taxon>Tracheophyta</taxon>
        <taxon>Spermatophyta</taxon>
        <taxon>Magnoliopsida</taxon>
        <taxon>Liliopsida</taxon>
        <taxon>Poales</taxon>
        <taxon>Cyperaceae</taxon>
        <taxon>Cyperoideae</taxon>
        <taxon>Rhynchosporeae</taxon>
        <taxon>Rhynchospora</taxon>
    </lineage>
</organism>